<dbReference type="InterPro" id="IPR045346">
    <property type="entry name" value="Ermin"/>
</dbReference>
<dbReference type="Proteomes" id="UP000008672">
    <property type="component" value="Unassembled WGS sequence"/>
</dbReference>
<proteinExistence type="predicted"/>
<dbReference type="GO" id="GO:0030175">
    <property type="term" value="C:filopodium"/>
    <property type="evidence" value="ECO:0007669"/>
    <property type="project" value="TreeGrafter"/>
</dbReference>
<reference evidence="11" key="2">
    <citation type="submission" date="2025-08" db="UniProtKB">
        <authorList>
            <consortium name="Ensembl"/>
        </authorList>
    </citation>
    <scope>IDENTIFICATION</scope>
</reference>
<dbReference type="GO" id="GO:0005856">
    <property type="term" value="C:cytoskeleton"/>
    <property type="evidence" value="ECO:0007669"/>
    <property type="project" value="UniProtKB-SubCell"/>
</dbReference>
<dbReference type="GO" id="GO:0007015">
    <property type="term" value="P:actin filament organization"/>
    <property type="evidence" value="ECO:0007669"/>
    <property type="project" value="InterPro"/>
</dbReference>
<comment type="subcellular location">
    <subcellularLocation>
        <location evidence="1">Cytoplasm</location>
        <location evidence="1">Cytoskeleton</location>
    </subcellularLocation>
</comment>
<dbReference type="GO" id="GO:0033270">
    <property type="term" value="C:paranode region of axon"/>
    <property type="evidence" value="ECO:0007669"/>
    <property type="project" value="TreeGrafter"/>
</dbReference>
<reference evidence="12" key="1">
    <citation type="submission" date="2011-08" db="EMBL/GenBank/DDBJ databases">
        <title>The draft genome of Latimeria chalumnae.</title>
        <authorList>
            <person name="Di Palma F."/>
            <person name="Alfoldi J."/>
            <person name="Johnson J."/>
            <person name="Berlin A."/>
            <person name="Gnerre S."/>
            <person name="Jaffe D."/>
            <person name="MacCallum I."/>
            <person name="Young S."/>
            <person name="Walker B.J."/>
            <person name="Lander E."/>
            <person name="Lindblad-Toh K."/>
        </authorList>
    </citation>
    <scope>NUCLEOTIDE SEQUENCE [LARGE SCALE GENOMIC DNA]</scope>
    <source>
        <strain evidence="12">Wild caught</strain>
    </source>
</reference>
<keyword evidence="3" id="KW-0963">Cytoplasm</keyword>
<dbReference type="GO" id="GO:0008360">
    <property type="term" value="P:regulation of cell shape"/>
    <property type="evidence" value="ECO:0007669"/>
    <property type="project" value="InterPro"/>
</dbReference>
<dbReference type="GO" id="GO:0001763">
    <property type="term" value="P:morphogenesis of a branching structure"/>
    <property type="evidence" value="ECO:0007669"/>
    <property type="project" value="TreeGrafter"/>
</dbReference>
<dbReference type="Pfam" id="PF20491">
    <property type="entry name" value="Ermin"/>
    <property type="match status" value="1"/>
</dbReference>
<evidence type="ECO:0000313" key="11">
    <source>
        <dbReference type="Ensembl" id="ENSLACP00000007359.1"/>
    </source>
</evidence>
<evidence type="ECO:0000256" key="2">
    <source>
        <dbReference type="ARBA" id="ARBA00011216"/>
    </source>
</evidence>
<evidence type="ECO:0000256" key="7">
    <source>
        <dbReference type="ARBA" id="ARBA00025213"/>
    </source>
</evidence>
<keyword evidence="5" id="KW-0009">Actin-binding</keyword>
<dbReference type="GO" id="GO:0031344">
    <property type="term" value="P:regulation of cell projection organization"/>
    <property type="evidence" value="ECO:0007669"/>
    <property type="project" value="TreeGrafter"/>
</dbReference>
<evidence type="ECO:0000256" key="9">
    <source>
        <dbReference type="ARBA" id="ARBA00031224"/>
    </source>
</evidence>
<dbReference type="GO" id="GO:0043025">
    <property type="term" value="C:neuronal cell body"/>
    <property type="evidence" value="ECO:0007669"/>
    <property type="project" value="TreeGrafter"/>
</dbReference>
<keyword evidence="12" id="KW-1185">Reference proteome</keyword>
<dbReference type="InParanoid" id="H3ACI8"/>
<name>H3ACI8_LATCH</name>
<feature type="compositionally biased region" description="Polar residues" evidence="10">
    <location>
        <begin position="45"/>
        <end position="64"/>
    </location>
</feature>
<feature type="region of interest" description="Disordered" evidence="10">
    <location>
        <begin position="1"/>
        <end position="69"/>
    </location>
</feature>
<accession>H3ACI8</accession>
<feature type="compositionally biased region" description="Acidic residues" evidence="10">
    <location>
        <begin position="1"/>
        <end position="12"/>
    </location>
</feature>
<protein>
    <recommendedName>
        <fullName evidence="8">Ermin</fullName>
    </recommendedName>
    <alternativeName>
        <fullName evidence="9">Juxtanodin</fullName>
    </alternativeName>
</protein>
<dbReference type="GO" id="GO:0033269">
    <property type="term" value="C:internode region of axon"/>
    <property type="evidence" value="ECO:0007669"/>
    <property type="project" value="TreeGrafter"/>
</dbReference>
<keyword evidence="4" id="KW-0597">Phosphoprotein</keyword>
<dbReference type="HOGENOM" id="CLU_2126690_0_0_1"/>
<comment type="subunit">
    <text evidence="2">Binds actin.</text>
</comment>
<dbReference type="GeneTree" id="ENSGT00940000170556"/>
<evidence type="ECO:0000256" key="4">
    <source>
        <dbReference type="ARBA" id="ARBA00022553"/>
    </source>
</evidence>
<comment type="function">
    <text evidence="7">Plays a role in cytoskeletal rearrangements during the late wrapping and/or compaction phases of myelinogenesis as well as in maintenance and stability of myelin sheath in the adult. May play an important role in late-stage oligodendroglia maturation, myelin/Ranvier node formation during CNS development, and in the maintenance and plasticity of related structures in the mature CNS.</text>
</comment>
<dbReference type="GO" id="GO:0043209">
    <property type="term" value="C:myelin sheath"/>
    <property type="evidence" value="ECO:0007669"/>
    <property type="project" value="TreeGrafter"/>
</dbReference>
<dbReference type="GO" id="GO:0005938">
    <property type="term" value="C:cell cortex"/>
    <property type="evidence" value="ECO:0007669"/>
    <property type="project" value="TreeGrafter"/>
</dbReference>
<evidence type="ECO:0000256" key="6">
    <source>
        <dbReference type="ARBA" id="ARBA00023212"/>
    </source>
</evidence>
<dbReference type="Ensembl" id="ENSLACT00000007420.1">
    <property type="protein sequence ID" value="ENSLACP00000007359.1"/>
    <property type="gene ID" value="ENSLACG00000006530.1"/>
</dbReference>
<sequence>ENTGDQEDETQETEGLLIDETQEDTDEQKHLEEQEAGSGEDSCSEETQNTFSGSPHSSFRSQSPECLGDDQQEAMKIPGITKHTYNKYKTVSYRKIRKGNTKQRIDEFESMMHA</sequence>
<dbReference type="STRING" id="7897.ENSLACP00000007359"/>
<dbReference type="Gene3D" id="6.10.360.10">
    <property type="match status" value="1"/>
</dbReference>
<dbReference type="AlphaFoldDB" id="H3ACI8"/>
<dbReference type="EMBL" id="AFYH01089140">
    <property type="status" value="NOT_ANNOTATED_CDS"/>
    <property type="molecule type" value="Genomic_DNA"/>
</dbReference>
<evidence type="ECO:0000256" key="3">
    <source>
        <dbReference type="ARBA" id="ARBA00022490"/>
    </source>
</evidence>
<evidence type="ECO:0000256" key="10">
    <source>
        <dbReference type="SAM" id="MobiDB-lite"/>
    </source>
</evidence>
<evidence type="ECO:0000313" key="12">
    <source>
        <dbReference type="Proteomes" id="UP000008672"/>
    </source>
</evidence>
<reference evidence="11" key="3">
    <citation type="submission" date="2025-09" db="UniProtKB">
        <authorList>
            <consortium name="Ensembl"/>
        </authorList>
    </citation>
    <scope>IDENTIFICATION</scope>
</reference>
<dbReference type="GO" id="GO:0070062">
    <property type="term" value="C:extracellular exosome"/>
    <property type="evidence" value="ECO:0007669"/>
    <property type="project" value="TreeGrafter"/>
</dbReference>
<evidence type="ECO:0000256" key="5">
    <source>
        <dbReference type="ARBA" id="ARBA00023203"/>
    </source>
</evidence>
<dbReference type="SUPFAM" id="SSF48678">
    <property type="entry name" value="Moesin tail domain"/>
    <property type="match status" value="1"/>
</dbReference>
<dbReference type="InterPro" id="IPR008954">
    <property type="entry name" value="Moesin_tail_sf"/>
</dbReference>
<organism evidence="11 12">
    <name type="scientific">Latimeria chalumnae</name>
    <name type="common">Coelacanth</name>
    <dbReference type="NCBI Taxonomy" id="7897"/>
    <lineage>
        <taxon>Eukaryota</taxon>
        <taxon>Metazoa</taxon>
        <taxon>Chordata</taxon>
        <taxon>Craniata</taxon>
        <taxon>Vertebrata</taxon>
        <taxon>Euteleostomi</taxon>
        <taxon>Coelacanthiformes</taxon>
        <taxon>Coelacanthidae</taxon>
        <taxon>Latimeria</taxon>
    </lineage>
</organism>
<keyword evidence="6" id="KW-0206">Cytoskeleton</keyword>
<dbReference type="GO" id="GO:0051015">
    <property type="term" value="F:actin filament binding"/>
    <property type="evidence" value="ECO:0007669"/>
    <property type="project" value="InterPro"/>
</dbReference>
<evidence type="ECO:0000256" key="8">
    <source>
        <dbReference type="ARBA" id="ARBA00026168"/>
    </source>
</evidence>
<dbReference type="PANTHER" id="PTHR47137:SF1">
    <property type="entry name" value="ERMIN"/>
    <property type="match status" value="1"/>
</dbReference>
<evidence type="ECO:0000256" key="1">
    <source>
        <dbReference type="ARBA" id="ARBA00004245"/>
    </source>
</evidence>
<dbReference type="PANTHER" id="PTHR47137">
    <property type="entry name" value="ERMIN"/>
    <property type="match status" value="1"/>
</dbReference>